<dbReference type="SMART" id="SM00855">
    <property type="entry name" value="PGAM"/>
    <property type="match status" value="1"/>
</dbReference>
<gene>
    <name evidence="1" type="ORF">B0J12DRAFT_786360</name>
</gene>
<evidence type="ECO:0000313" key="1">
    <source>
        <dbReference type="EMBL" id="KAH7047306.1"/>
    </source>
</evidence>
<dbReference type="EMBL" id="JAGTJR010000016">
    <property type="protein sequence ID" value="KAH7047306.1"/>
    <property type="molecule type" value="Genomic_DNA"/>
</dbReference>
<comment type="caution">
    <text evidence="1">The sequence shown here is derived from an EMBL/GenBank/DDBJ whole genome shotgun (WGS) entry which is preliminary data.</text>
</comment>
<dbReference type="InterPro" id="IPR013078">
    <property type="entry name" value="His_Pase_superF_clade-1"/>
</dbReference>
<proteinExistence type="predicted"/>
<dbReference type="Gene3D" id="3.40.50.1240">
    <property type="entry name" value="Phosphoglycerate mutase-like"/>
    <property type="match status" value="1"/>
</dbReference>
<accession>A0ABQ8G9W3</accession>
<protein>
    <recommendedName>
        <fullName evidence="3">Histidine phosphatase superfamily clade-1</fullName>
    </recommendedName>
</protein>
<dbReference type="Pfam" id="PF00300">
    <property type="entry name" value="His_Phos_1"/>
    <property type="match status" value="1"/>
</dbReference>
<dbReference type="CDD" id="cd07067">
    <property type="entry name" value="HP_PGM_like"/>
    <property type="match status" value="1"/>
</dbReference>
<dbReference type="Proteomes" id="UP000774617">
    <property type="component" value="Unassembled WGS sequence"/>
</dbReference>
<organism evidence="1 2">
    <name type="scientific">Macrophomina phaseolina</name>
    <dbReference type="NCBI Taxonomy" id="35725"/>
    <lineage>
        <taxon>Eukaryota</taxon>
        <taxon>Fungi</taxon>
        <taxon>Dikarya</taxon>
        <taxon>Ascomycota</taxon>
        <taxon>Pezizomycotina</taxon>
        <taxon>Dothideomycetes</taxon>
        <taxon>Dothideomycetes incertae sedis</taxon>
        <taxon>Botryosphaeriales</taxon>
        <taxon>Botryosphaeriaceae</taxon>
        <taxon>Macrophomina</taxon>
    </lineage>
</organism>
<name>A0ABQ8G9W3_9PEZI</name>
<reference evidence="1 2" key="1">
    <citation type="journal article" date="2021" name="Nat. Commun.">
        <title>Genetic determinants of endophytism in the Arabidopsis root mycobiome.</title>
        <authorList>
            <person name="Mesny F."/>
            <person name="Miyauchi S."/>
            <person name="Thiergart T."/>
            <person name="Pickel B."/>
            <person name="Atanasova L."/>
            <person name="Karlsson M."/>
            <person name="Huettel B."/>
            <person name="Barry K.W."/>
            <person name="Haridas S."/>
            <person name="Chen C."/>
            <person name="Bauer D."/>
            <person name="Andreopoulos W."/>
            <person name="Pangilinan J."/>
            <person name="LaButti K."/>
            <person name="Riley R."/>
            <person name="Lipzen A."/>
            <person name="Clum A."/>
            <person name="Drula E."/>
            <person name="Henrissat B."/>
            <person name="Kohler A."/>
            <person name="Grigoriev I.V."/>
            <person name="Martin F.M."/>
            <person name="Hacquard S."/>
        </authorList>
    </citation>
    <scope>NUCLEOTIDE SEQUENCE [LARGE SCALE GENOMIC DNA]</scope>
    <source>
        <strain evidence="1 2">MPI-SDFR-AT-0080</strain>
    </source>
</reference>
<keyword evidence="2" id="KW-1185">Reference proteome</keyword>
<evidence type="ECO:0008006" key="3">
    <source>
        <dbReference type="Google" id="ProtNLM"/>
    </source>
</evidence>
<dbReference type="InterPro" id="IPR029033">
    <property type="entry name" value="His_PPase_superfam"/>
</dbReference>
<evidence type="ECO:0000313" key="2">
    <source>
        <dbReference type="Proteomes" id="UP000774617"/>
    </source>
</evidence>
<sequence length="194" mass="21522">MASPIDVVRHTESNHIVSKDFCQLDPSVTQLGLRQAAQLIQTFPDPSSIAIILTSTLKRAIQTTLAGFPYVEMSALPCGTRSDRDVLEKAFPRLYFGGLAEAWQWKEGLYSAGNVAVEERPTRVRRGLAELSEQLKDNERNGIVVVKHGGFVKFLSEDREIDLSKAVWKSYTVAKDNGGEFMLIPVETTIDAKP</sequence>
<dbReference type="SUPFAM" id="SSF53254">
    <property type="entry name" value="Phosphoglycerate mutase-like"/>
    <property type="match status" value="1"/>
</dbReference>